<dbReference type="GO" id="GO:0016829">
    <property type="term" value="F:lyase activity"/>
    <property type="evidence" value="ECO:0007669"/>
    <property type="project" value="InterPro"/>
</dbReference>
<dbReference type="Pfam" id="PF19305">
    <property type="entry name" value="MmgE_PrpD_C"/>
    <property type="match status" value="1"/>
</dbReference>
<dbReference type="PANTHER" id="PTHR16943:SF8">
    <property type="entry name" value="2-METHYLCITRATE DEHYDRATASE"/>
    <property type="match status" value="1"/>
</dbReference>
<proteinExistence type="inferred from homology"/>
<feature type="domain" description="MmgE/PrpD C-terminal" evidence="3">
    <location>
        <begin position="269"/>
        <end position="427"/>
    </location>
</feature>
<dbReference type="SUPFAM" id="SSF103378">
    <property type="entry name" value="2-methylcitrate dehydratase PrpD"/>
    <property type="match status" value="1"/>
</dbReference>
<evidence type="ECO:0000259" key="3">
    <source>
        <dbReference type="Pfam" id="PF19305"/>
    </source>
</evidence>
<evidence type="ECO:0000256" key="1">
    <source>
        <dbReference type="ARBA" id="ARBA00006174"/>
    </source>
</evidence>
<dbReference type="RefSeq" id="WP_124965540.1">
    <property type="nucleotide sequence ID" value="NZ_RRAZ01000020.1"/>
</dbReference>
<evidence type="ECO:0000259" key="2">
    <source>
        <dbReference type="Pfam" id="PF03972"/>
    </source>
</evidence>
<comment type="caution">
    <text evidence="4">The sequence shown here is derived from an EMBL/GenBank/DDBJ whole genome shotgun (WGS) entry which is preliminary data.</text>
</comment>
<evidence type="ECO:0000313" key="4">
    <source>
        <dbReference type="EMBL" id="RRH72987.1"/>
    </source>
</evidence>
<accession>A0A3P3DFE1</accession>
<dbReference type="InterPro" id="IPR005656">
    <property type="entry name" value="MmgE_PrpD"/>
</dbReference>
<dbReference type="InterPro" id="IPR036148">
    <property type="entry name" value="MmgE/PrpD_sf"/>
</dbReference>
<name>A0A3P3DFE1_9RHOB</name>
<dbReference type="InterPro" id="IPR042188">
    <property type="entry name" value="MmgE/PrpD_sf_2"/>
</dbReference>
<dbReference type="OrthoDB" id="9795089at2"/>
<dbReference type="EMBL" id="RRAZ01000020">
    <property type="protein sequence ID" value="RRH72987.1"/>
    <property type="molecule type" value="Genomic_DNA"/>
</dbReference>
<dbReference type="InterPro" id="IPR045337">
    <property type="entry name" value="MmgE_PrpD_C"/>
</dbReference>
<comment type="similarity">
    <text evidence="1">Belongs to the PrpD family.</text>
</comment>
<feature type="domain" description="MmgE/PrpD N-terminal" evidence="2">
    <location>
        <begin position="14"/>
        <end position="243"/>
    </location>
</feature>
<evidence type="ECO:0000313" key="5">
    <source>
        <dbReference type="Proteomes" id="UP000282125"/>
    </source>
</evidence>
<reference evidence="4 5" key="1">
    <citation type="submission" date="2018-11" db="EMBL/GenBank/DDBJ databases">
        <title>Gemmobacter sp. nov., YIM 102744-1 draft genome.</title>
        <authorList>
            <person name="Li G."/>
            <person name="Jiang Y."/>
        </authorList>
    </citation>
    <scope>NUCLEOTIDE SEQUENCE [LARGE SCALE GENOMIC DNA]</scope>
    <source>
        <strain evidence="4 5">YIM 102744-1</strain>
    </source>
</reference>
<dbReference type="PANTHER" id="PTHR16943">
    <property type="entry name" value="2-METHYLCITRATE DEHYDRATASE-RELATED"/>
    <property type="match status" value="1"/>
</dbReference>
<dbReference type="InterPro" id="IPR045336">
    <property type="entry name" value="MmgE_PrpD_N"/>
</dbReference>
<organism evidence="4 5">
    <name type="scientific">Falsigemmobacter faecalis</name>
    <dbReference type="NCBI Taxonomy" id="2488730"/>
    <lineage>
        <taxon>Bacteria</taxon>
        <taxon>Pseudomonadati</taxon>
        <taxon>Pseudomonadota</taxon>
        <taxon>Alphaproteobacteria</taxon>
        <taxon>Rhodobacterales</taxon>
        <taxon>Paracoccaceae</taxon>
        <taxon>Falsigemmobacter</taxon>
    </lineage>
</organism>
<protein>
    <submittedName>
        <fullName evidence="4">MmgE/PrpD family protein</fullName>
    </submittedName>
</protein>
<sequence>MALTASVIARLNTLGDLPGAVSATALRHFTDAVGVGHGAAGSEAGAHWRRYAAAQTGQGPASVYGLPHGLPPETAALINGGLIHSLEYDDTHTGSIVHGSCVLAAAALAAGEAHGRSGAEVLRAYTLWYEVFIRMGLAAAGGFQNRGFQLTSIGGALCAAGIAADLKGLDPQQTEAALGIALSQASGVFEFLTNGSTVKSMHPGWAAHAGLVAADLAQAGMTGPATALEGRFGLFRQFAGDAEAPARFAAMIEELGAVWHLQDAAYKFYPCCHYLHPFVEAASLMMRDGIRAEDVARFHCYAPQGTAGIVAEPWAEKVAASGHKARWSLPVTVAMQLVDGKVDLASFEGPLSEGVADLAARSTWSVLEGSAFPQRFDAKLQLTLKDGRLVERHIADVYGNGSRPPAQSDLDAKFTANLARLAPDADAHPLLSALAALAQAPDCRAVSAALRQISAQE</sequence>
<dbReference type="Gene3D" id="3.30.1330.120">
    <property type="entry name" value="2-methylcitrate dehydratase PrpD"/>
    <property type="match status" value="1"/>
</dbReference>
<gene>
    <name evidence="4" type="ORF">EG244_13605</name>
</gene>
<dbReference type="AlphaFoldDB" id="A0A3P3DFE1"/>
<keyword evidence="5" id="KW-1185">Reference proteome</keyword>
<dbReference type="InterPro" id="IPR042183">
    <property type="entry name" value="MmgE/PrpD_sf_1"/>
</dbReference>
<dbReference type="Proteomes" id="UP000282125">
    <property type="component" value="Unassembled WGS sequence"/>
</dbReference>
<dbReference type="Pfam" id="PF03972">
    <property type="entry name" value="MmgE_PrpD_N"/>
    <property type="match status" value="1"/>
</dbReference>
<dbReference type="Gene3D" id="1.10.4100.10">
    <property type="entry name" value="2-methylcitrate dehydratase PrpD"/>
    <property type="match status" value="1"/>
</dbReference>